<dbReference type="PANTHER" id="PTHR21330">
    <property type="entry name" value="E3 SUMO-PROTEIN LIGASE NSE2"/>
    <property type="match status" value="1"/>
</dbReference>
<dbReference type="PROSITE" id="PS51698">
    <property type="entry name" value="U_BOX"/>
    <property type="match status" value="1"/>
</dbReference>
<evidence type="ECO:0000256" key="7">
    <source>
        <dbReference type="ARBA" id="ARBA00022771"/>
    </source>
</evidence>
<dbReference type="OrthoDB" id="26899at2759"/>
<feature type="domain" description="U-box" evidence="15">
    <location>
        <begin position="201"/>
        <end position="284"/>
    </location>
</feature>
<dbReference type="SUPFAM" id="SSF57850">
    <property type="entry name" value="RING/U-box"/>
    <property type="match status" value="1"/>
</dbReference>
<comment type="pathway">
    <text evidence="2">Protein modification; protein sumoylation.</text>
</comment>
<accession>A0A8C5PNA2</accession>
<evidence type="ECO:0000313" key="16">
    <source>
        <dbReference type="Ensembl" id="ENSLLEP00000025427.1"/>
    </source>
</evidence>
<evidence type="ECO:0000259" key="14">
    <source>
        <dbReference type="PROSITE" id="PS51044"/>
    </source>
</evidence>
<dbReference type="PROSITE" id="PS51044">
    <property type="entry name" value="ZF_SP_RING"/>
    <property type="match status" value="1"/>
</dbReference>
<evidence type="ECO:0000256" key="12">
    <source>
        <dbReference type="ARBA" id="ARBA00032533"/>
    </source>
</evidence>
<dbReference type="GO" id="GO:0061665">
    <property type="term" value="F:SUMO ligase activity"/>
    <property type="evidence" value="ECO:0007669"/>
    <property type="project" value="TreeGrafter"/>
</dbReference>
<sequence>MMLRRLVMTSHRLSRGYCVGAWRVWKEARQQPGWGHIERTRTENNRKMQGRSGAPLMSFTSVDNSLSSLKNCQAYINTGMETTTNVALDLLESGCEADDVNSMESVMLEYAEMDRELNQYIYAVEDVMRKLKREPQEQVPDLLVLVKERHTELQRKNAKDDLRKADKFIKFKDQLRETRMQMGVSQGETSDEGDEDIAVTQSMINLNCPITQSQMINPVKNKVCGHTYEKEAIEEMIQDRHHKKKNTRCPNLGCDHKDVKISDLVPDTALKRAIDIQNKQKSRP</sequence>
<evidence type="ECO:0000256" key="6">
    <source>
        <dbReference type="ARBA" id="ARBA00022723"/>
    </source>
</evidence>
<evidence type="ECO:0000256" key="5">
    <source>
        <dbReference type="ARBA" id="ARBA00022679"/>
    </source>
</evidence>
<dbReference type="GO" id="GO:0016925">
    <property type="term" value="P:protein sumoylation"/>
    <property type="evidence" value="ECO:0007669"/>
    <property type="project" value="UniProtKB-UniPathway"/>
</dbReference>
<gene>
    <name evidence="16" type="primary">NSMCE2</name>
</gene>
<keyword evidence="10" id="KW-0539">Nucleus</keyword>
<dbReference type="GeneTree" id="ENSGT00390000013961"/>
<dbReference type="Ensembl" id="ENSLLET00000026399.1">
    <property type="protein sequence ID" value="ENSLLEP00000025427.1"/>
    <property type="gene ID" value="ENSLLEG00000016144.1"/>
</dbReference>
<organism evidence="16 17">
    <name type="scientific">Leptobrachium leishanense</name>
    <name type="common">Leishan spiny toad</name>
    <dbReference type="NCBI Taxonomy" id="445787"/>
    <lineage>
        <taxon>Eukaryota</taxon>
        <taxon>Metazoa</taxon>
        <taxon>Chordata</taxon>
        <taxon>Craniata</taxon>
        <taxon>Vertebrata</taxon>
        <taxon>Euteleostomi</taxon>
        <taxon>Amphibia</taxon>
        <taxon>Batrachia</taxon>
        <taxon>Anura</taxon>
        <taxon>Pelobatoidea</taxon>
        <taxon>Megophryidae</taxon>
        <taxon>Leptobrachium</taxon>
    </lineage>
</organism>
<dbReference type="GO" id="GO:0008270">
    <property type="term" value="F:zinc ion binding"/>
    <property type="evidence" value="ECO:0007669"/>
    <property type="project" value="UniProtKB-KW"/>
</dbReference>
<dbReference type="PANTHER" id="PTHR21330:SF1">
    <property type="entry name" value="E3 SUMO-PROTEIN LIGASE NSE2"/>
    <property type="match status" value="1"/>
</dbReference>
<evidence type="ECO:0000256" key="1">
    <source>
        <dbReference type="ARBA" id="ARBA00004123"/>
    </source>
</evidence>
<evidence type="ECO:0000256" key="3">
    <source>
        <dbReference type="ARBA" id="ARBA00008212"/>
    </source>
</evidence>
<keyword evidence="7 13" id="KW-0863">Zinc-finger</keyword>
<feature type="domain" description="SP-RING-type" evidence="14">
    <location>
        <begin position="193"/>
        <end position="279"/>
    </location>
</feature>
<comment type="similarity">
    <text evidence="3">Belongs to the NSE2 family.</text>
</comment>
<dbReference type="InterPro" id="IPR003613">
    <property type="entry name" value="Ubox_domain"/>
</dbReference>
<dbReference type="AlphaFoldDB" id="A0A8C5PNA2"/>
<dbReference type="UniPathway" id="UPA00886"/>
<dbReference type="GO" id="GO:0016567">
    <property type="term" value="P:protein ubiquitination"/>
    <property type="evidence" value="ECO:0007669"/>
    <property type="project" value="InterPro"/>
</dbReference>
<evidence type="ECO:0000256" key="10">
    <source>
        <dbReference type="ARBA" id="ARBA00023242"/>
    </source>
</evidence>
<dbReference type="InterPro" id="IPR004181">
    <property type="entry name" value="Znf_MIZ"/>
</dbReference>
<reference evidence="16" key="2">
    <citation type="submission" date="2025-09" db="UniProtKB">
        <authorList>
            <consortium name="Ensembl"/>
        </authorList>
    </citation>
    <scope>IDENTIFICATION</scope>
</reference>
<keyword evidence="17" id="KW-1185">Reference proteome</keyword>
<dbReference type="GO" id="GO:0030915">
    <property type="term" value="C:Smc5-Smc6 complex"/>
    <property type="evidence" value="ECO:0007669"/>
    <property type="project" value="InterPro"/>
</dbReference>
<dbReference type="InterPro" id="IPR013083">
    <property type="entry name" value="Znf_RING/FYVE/PHD"/>
</dbReference>
<evidence type="ECO:0000313" key="17">
    <source>
        <dbReference type="Proteomes" id="UP000694569"/>
    </source>
</evidence>
<dbReference type="GO" id="GO:0004842">
    <property type="term" value="F:ubiquitin-protein transferase activity"/>
    <property type="evidence" value="ECO:0007669"/>
    <property type="project" value="InterPro"/>
</dbReference>
<dbReference type="Pfam" id="PF11789">
    <property type="entry name" value="zf-Nse"/>
    <property type="match status" value="1"/>
</dbReference>
<proteinExistence type="inferred from homology"/>
<dbReference type="Proteomes" id="UP000694569">
    <property type="component" value="Unplaced"/>
</dbReference>
<evidence type="ECO:0000256" key="9">
    <source>
        <dbReference type="ARBA" id="ARBA00022833"/>
    </source>
</evidence>
<comment type="subcellular location">
    <subcellularLocation>
        <location evidence="1">Nucleus</location>
    </subcellularLocation>
</comment>
<evidence type="ECO:0000259" key="15">
    <source>
        <dbReference type="PROSITE" id="PS51698"/>
    </source>
</evidence>
<protein>
    <recommendedName>
        <fullName evidence="4">E3 SUMO-protein ligase NSE2</fullName>
    </recommendedName>
    <alternativeName>
        <fullName evidence="11">E3 SUMO-protein transferase NSE2</fullName>
    </alternativeName>
    <alternativeName>
        <fullName evidence="12">Non-structural maintenance of chromosomes element 2 homolog</fullName>
    </alternativeName>
</protein>
<dbReference type="GO" id="GO:0000724">
    <property type="term" value="P:double-strand break repair via homologous recombination"/>
    <property type="evidence" value="ECO:0007669"/>
    <property type="project" value="InterPro"/>
</dbReference>
<reference evidence="16" key="1">
    <citation type="submission" date="2025-08" db="UniProtKB">
        <authorList>
            <consortium name="Ensembl"/>
        </authorList>
    </citation>
    <scope>IDENTIFICATION</scope>
</reference>
<evidence type="ECO:0000256" key="4">
    <source>
        <dbReference type="ARBA" id="ARBA00020923"/>
    </source>
</evidence>
<evidence type="ECO:0000256" key="11">
    <source>
        <dbReference type="ARBA" id="ARBA00031731"/>
    </source>
</evidence>
<keyword evidence="9" id="KW-0862">Zinc</keyword>
<dbReference type="InterPro" id="IPR026846">
    <property type="entry name" value="Nse2(Mms21)"/>
</dbReference>
<name>A0A8C5PNA2_9ANUR</name>
<dbReference type="Gene3D" id="3.30.40.10">
    <property type="entry name" value="Zinc/RING finger domain, C3HC4 (zinc finger)"/>
    <property type="match status" value="1"/>
</dbReference>
<evidence type="ECO:0000256" key="2">
    <source>
        <dbReference type="ARBA" id="ARBA00004718"/>
    </source>
</evidence>
<dbReference type="GO" id="GO:0005634">
    <property type="term" value="C:nucleus"/>
    <property type="evidence" value="ECO:0007669"/>
    <property type="project" value="UniProtKB-SubCell"/>
</dbReference>
<keyword evidence="5" id="KW-0808">Transferase</keyword>
<dbReference type="CDD" id="cd16651">
    <property type="entry name" value="SPL-RING_NSE2"/>
    <property type="match status" value="1"/>
</dbReference>
<evidence type="ECO:0000256" key="13">
    <source>
        <dbReference type="PROSITE-ProRule" id="PRU00452"/>
    </source>
</evidence>
<keyword evidence="8" id="KW-0833">Ubl conjugation pathway</keyword>
<evidence type="ECO:0000256" key="8">
    <source>
        <dbReference type="ARBA" id="ARBA00022786"/>
    </source>
</evidence>
<keyword evidence="6" id="KW-0479">Metal-binding</keyword>